<keyword evidence="4" id="KW-1185">Reference proteome</keyword>
<dbReference type="Gene3D" id="3.20.20.450">
    <property type="entry name" value="EAL domain"/>
    <property type="match status" value="1"/>
</dbReference>
<gene>
    <name evidence="3" type="ORF">SAMN04487771_1001130</name>
</gene>
<reference evidence="3 4" key="1">
    <citation type="submission" date="2016-10" db="EMBL/GenBank/DDBJ databases">
        <authorList>
            <person name="de Groot N.N."/>
        </authorList>
    </citation>
    <scope>NUCLEOTIDE SEQUENCE [LARGE SCALE GENOMIC DNA]</scope>
    <source>
        <strain evidence="3 4">KH1P1</strain>
    </source>
</reference>
<dbReference type="AlphaFoldDB" id="A0A1I0A8L2"/>
<feature type="domain" description="GGDEF" evidence="2">
    <location>
        <begin position="1044"/>
        <end position="1165"/>
    </location>
</feature>
<dbReference type="NCBIfam" id="TIGR00254">
    <property type="entry name" value="GGDEF"/>
    <property type="match status" value="1"/>
</dbReference>
<dbReference type="Proteomes" id="UP000199820">
    <property type="component" value="Unassembled WGS sequence"/>
</dbReference>
<dbReference type="PROSITE" id="PS50883">
    <property type="entry name" value="EAL"/>
    <property type="match status" value="1"/>
</dbReference>
<accession>A0A1I0A8L2</accession>
<dbReference type="SUPFAM" id="SSF55073">
    <property type="entry name" value="Nucleotide cyclase"/>
    <property type="match status" value="2"/>
</dbReference>
<protein>
    <submittedName>
        <fullName evidence="3">Diguanylate cyclase (GGDEF) domain-containing protein</fullName>
    </submittedName>
</protein>
<dbReference type="InterPro" id="IPR001633">
    <property type="entry name" value="EAL_dom"/>
</dbReference>
<dbReference type="Gene3D" id="3.30.450.20">
    <property type="entry name" value="PAS domain"/>
    <property type="match status" value="1"/>
</dbReference>
<feature type="domain" description="GGDEF" evidence="2">
    <location>
        <begin position="190"/>
        <end position="314"/>
    </location>
</feature>
<dbReference type="InterPro" id="IPR035919">
    <property type="entry name" value="EAL_sf"/>
</dbReference>
<dbReference type="PANTHER" id="PTHR33121:SF70">
    <property type="entry name" value="SIGNALING PROTEIN YKOW"/>
    <property type="match status" value="1"/>
</dbReference>
<proteinExistence type="predicted"/>
<dbReference type="InterPro" id="IPR013655">
    <property type="entry name" value="PAS_fold_3"/>
</dbReference>
<organism evidence="3 4">
    <name type="scientific">[Clostridium] aminophilum</name>
    <dbReference type="NCBI Taxonomy" id="1526"/>
    <lineage>
        <taxon>Bacteria</taxon>
        <taxon>Bacillati</taxon>
        <taxon>Bacillota</taxon>
        <taxon>Clostridia</taxon>
        <taxon>Lachnospirales</taxon>
        <taxon>Lachnospiraceae</taxon>
    </lineage>
</organism>
<name>A0A1I0A8L2_9FIRM</name>
<dbReference type="InterPro" id="IPR000160">
    <property type="entry name" value="GGDEF_dom"/>
</dbReference>
<dbReference type="InterPro" id="IPR050706">
    <property type="entry name" value="Cyclic-di-GMP_PDE-like"/>
</dbReference>
<dbReference type="OrthoDB" id="9805474at2"/>
<evidence type="ECO:0000259" key="2">
    <source>
        <dbReference type="PROSITE" id="PS50887"/>
    </source>
</evidence>
<dbReference type="SUPFAM" id="SSF55785">
    <property type="entry name" value="PYP-like sensor domain (PAS domain)"/>
    <property type="match status" value="1"/>
</dbReference>
<dbReference type="CDD" id="cd01949">
    <property type="entry name" value="GGDEF"/>
    <property type="match status" value="1"/>
</dbReference>
<dbReference type="InterPro" id="IPR029787">
    <property type="entry name" value="Nucleotide_cyclase"/>
</dbReference>
<dbReference type="Pfam" id="PF08447">
    <property type="entry name" value="PAS_3"/>
    <property type="match status" value="1"/>
</dbReference>
<dbReference type="SMART" id="SM00267">
    <property type="entry name" value="GGDEF"/>
    <property type="match status" value="2"/>
</dbReference>
<dbReference type="EMBL" id="FOIL01000001">
    <property type="protein sequence ID" value="SES90508.1"/>
    <property type="molecule type" value="Genomic_DNA"/>
</dbReference>
<dbReference type="InterPro" id="IPR043128">
    <property type="entry name" value="Rev_trsase/Diguanyl_cyclase"/>
</dbReference>
<dbReference type="InterPro" id="IPR035965">
    <property type="entry name" value="PAS-like_dom_sf"/>
</dbReference>
<dbReference type="Pfam" id="PF00990">
    <property type="entry name" value="GGDEF"/>
    <property type="match status" value="2"/>
</dbReference>
<dbReference type="Gene3D" id="3.30.70.270">
    <property type="match status" value="2"/>
</dbReference>
<dbReference type="STRING" id="1526.SAMN02910262_00077"/>
<dbReference type="SMART" id="SM00052">
    <property type="entry name" value="EAL"/>
    <property type="match status" value="1"/>
</dbReference>
<dbReference type="CDD" id="cd01948">
    <property type="entry name" value="EAL"/>
    <property type="match status" value="1"/>
</dbReference>
<evidence type="ECO:0000313" key="3">
    <source>
        <dbReference type="EMBL" id="SES90508.1"/>
    </source>
</evidence>
<dbReference type="PROSITE" id="PS50887">
    <property type="entry name" value="GGDEF"/>
    <property type="match status" value="2"/>
</dbReference>
<sequence length="1165" mass="134987">MGKFRYSEEEFAFLEKSDVPYAIYQFINKRVITVVLSQGFIDLFGYSDMDRRDVYDLMDNNMYRDTHPDDMAALGNAAYRFATEGENYDVIYRSMRDGQYRIIHAYGRHIFKENGVRLAFVWYTDQGEYVDNAVRIRNKEDRVQDILADQLKERSCTNRMEHDYLTGLPTMTYFFDLAEAGCREIREKGKVPAILYMDFVGMKAFNQKFGMEGGDRFLKIFSDRIIELFSHENCSRFSADHFCVFTDAENAKEKAEILIAENEEKEKGRYMPLRIGIFTYEDESISISGACDRAKIACDSRRHNYKSMIYPFDRGMLTEIEKKQYIIENLDRVIREHQIEVYYQPIIRTANGKVCCEETLSRWNDPEKGCLSPEIFIPTLEETNSSYKLDLYVLENVLQKLKVQADNGLFIVPQSINLSRSDFYSCDIVEEIRRRVDEAGIERNKIVIEITESALVDDVEYMTREIKRFKNLGFTVWMDDYGSGYSSPALLQEIPFDLIKIDMLFVRQLEEEERSRIIVTEIARMAMALGMDTIAEGVETKAQADFLKDIGCTMLQGYYFCRPVSLEQLLERYRTNQQIGFENPAEAGYYAQLGRINLYNLSMEDSEDESLKNYFDTWPMIIVECKDDHLSVVRCNETFKGFIRKNFPTSYGKTDFEVHDYLNRAGTYSLNAVIRCAKDGVRAIIDDRTPDGKTIQLLIRRAAINPVTGVTAVIVVVLSATEGTEEKNALTYNYIARALSEDYIFLYFINLDTGEFTEYSPNGANRDVSIERRGKDFFKESYEVAKNMIYKEDLETFLQEFTREKIEHGLRENGSFTLTYRNMMDGKPVYVNMKIVKTRGYGNNVILGINNVDAQMRQQQALERIREEKMSFARIAALSGEIMAIYSVDPKTDSYLQFDSSEEYDTVGIVTQGEDFYGQTRINGQNVIFPDDQEVFFERFTKENILRDIRANGMFTISYRLMIQGRPLHMLLKAILLHENGEDKIIIGVINVDDEVRRKEEYAMKLSAMKAEANKDELTGVKRKIAYQNLEAQLNRQIEEENDLKFAVVVFDINELKRINDTLGHQAGDRYIMDGCEMICRTFKRSPVFRMGGDEFAVVAQGEDYDNIDILMGMIAKLNHEHHLENQVVVAAGMARHQPGENVADVFRKADRRMYENKRALKSEM</sequence>
<evidence type="ECO:0000313" key="4">
    <source>
        <dbReference type="Proteomes" id="UP000199820"/>
    </source>
</evidence>
<dbReference type="PANTHER" id="PTHR33121">
    <property type="entry name" value="CYCLIC DI-GMP PHOSPHODIESTERASE PDEF"/>
    <property type="match status" value="1"/>
</dbReference>
<dbReference type="Pfam" id="PF00563">
    <property type="entry name" value="EAL"/>
    <property type="match status" value="1"/>
</dbReference>
<dbReference type="SUPFAM" id="SSF141868">
    <property type="entry name" value="EAL domain-like"/>
    <property type="match status" value="1"/>
</dbReference>
<feature type="domain" description="EAL" evidence="1">
    <location>
        <begin position="323"/>
        <end position="577"/>
    </location>
</feature>
<evidence type="ECO:0000259" key="1">
    <source>
        <dbReference type="PROSITE" id="PS50883"/>
    </source>
</evidence>
<dbReference type="RefSeq" id="WP_074647832.1">
    <property type="nucleotide sequence ID" value="NZ_FOIL01000001.1"/>
</dbReference>
<dbReference type="GO" id="GO:0071111">
    <property type="term" value="F:cyclic-guanylate-specific phosphodiesterase activity"/>
    <property type="evidence" value="ECO:0007669"/>
    <property type="project" value="InterPro"/>
</dbReference>